<keyword evidence="10" id="KW-0804">Transcription</keyword>
<evidence type="ECO:0000256" key="18">
    <source>
        <dbReference type="SAM" id="MobiDB-lite"/>
    </source>
</evidence>
<evidence type="ECO:0000256" key="7">
    <source>
        <dbReference type="ARBA" id="ARBA00023006"/>
    </source>
</evidence>
<evidence type="ECO:0000313" key="20">
    <source>
        <dbReference type="EMBL" id="KAK2167682.1"/>
    </source>
</evidence>
<feature type="region of interest" description="Disordered" evidence="18">
    <location>
        <begin position="708"/>
        <end position="733"/>
    </location>
</feature>
<evidence type="ECO:0000256" key="6">
    <source>
        <dbReference type="ARBA" id="ARBA00022553"/>
    </source>
</evidence>
<evidence type="ECO:0000256" key="1">
    <source>
        <dbReference type="ARBA" id="ARBA00004123"/>
    </source>
</evidence>
<dbReference type="FunFam" id="3.10.20.90:FF:000049">
    <property type="entry name" value="RB1-inducible coiled-coil protein 1 isoform X1"/>
    <property type="match status" value="1"/>
</dbReference>
<feature type="coiled-coil region" evidence="17">
    <location>
        <begin position="1012"/>
        <end position="1058"/>
    </location>
</feature>
<dbReference type="GO" id="GO:0060090">
    <property type="term" value="F:molecular adaptor activity"/>
    <property type="evidence" value="ECO:0007669"/>
    <property type="project" value="TreeGrafter"/>
</dbReference>
<dbReference type="GO" id="GO:0005764">
    <property type="term" value="C:lysosome"/>
    <property type="evidence" value="ECO:0007669"/>
    <property type="project" value="UniProtKB-SubCell"/>
</dbReference>
<name>A0AAD9KAE0_9ANNE</name>
<evidence type="ECO:0000259" key="19">
    <source>
        <dbReference type="Pfam" id="PF04108"/>
    </source>
</evidence>
<comment type="caution">
    <text evidence="20">The sequence shown here is derived from an EMBL/GenBank/DDBJ whole genome shotgun (WGS) entry which is preliminary data.</text>
</comment>
<dbReference type="GO" id="GO:0031090">
    <property type="term" value="C:organelle membrane"/>
    <property type="evidence" value="ECO:0007669"/>
    <property type="project" value="UniProtKB-ARBA"/>
</dbReference>
<feature type="compositionally biased region" description="Low complexity" evidence="18">
    <location>
        <begin position="217"/>
        <end position="229"/>
    </location>
</feature>
<evidence type="ECO:0000256" key="8">
    <source>
        <dbReference type="ARBA" id="ARBA00023015"/>
    </source>
</evidence>
<evidence type="ECO:0000256" key="14">
    <source>
        <dbReference type="ARBA" id="ARBA00053494"/>
    </source>
</evidence>
<dbReference type="GO" id="GO:0005829">
    <property type="term" value="C:cytosol"/>
    <property type="evidence" value="ECO:0007669"/>
    <property type="project" value="UniProtKB-SubCell"/>
</dbReference>
<feature type="coiled-coil region" evidence="17">
    <location>
        <begin position="1223"/>
        <end position="1300"/>
    </location>
</feature>
<evidence type="ECO:0000256" key="16">
    <source>
        <dbReference type="ARBA" id="ARBA00080154"/>
    </source>
</evidence>
<dbReference type="GO" id="GO:0008285">
    <property type="term" value="P:negative regulation of cell population proliferation"/>
    <property type="evidence" value="ECO:0007669"/>
    <property type="project" value="UniProtKB-ARBA"/>
</dbReference>
<dbReference type="GO" id="GO:0034045">
    <property type="term" value="C:phagophore assembly site membrane"/>
    <property type="evidence" value="ECO:0007669"/>
    <property type="project" value="TreeGrafter"/>
</dbReference>
<evidence type="ECO:0000313" key="21">
    <source>
        <dbReference type="Proteomes" id="UP001208570"/>
    </source>
</evidence>
<dbReference type="SUPFAM" id="SSF54236">
    <property type="entry name" value="Ubiquitin-like"/>
    <property type="match status" value="1"/>
</dbReference>
<dbReference type="GO" id="GO:0061723">
    <property type="term" value="P:glycophagy"/>
    <property type="evidence" value="ECO:0007669"/>
    <property type="project" value="TreeGrafter"/>
</dbReference>
<dbReference type="GO" id="GO:1990316">
    <property type="term" value="C:Atg1/ULK1 kinase complex"/>
    <property type="evidence" value="ECO:0007669"/>
    <property type="project" value="TreeGrafter"/>
</dbReference>
<keyword evidence="5" id="KW-0963">Cytoplasm</keyword>
<keyword evidence="7" id="KW-0072">Autophagy</keyword>
<dbReference type="PANTHER" id="PTHR13222:SF1">
    <property type="entry name" value="RB1-INDUCIBLE COILED-COIL PROTEIN 1"/>
    <property type="match status" value="1"/>
</dbReference>
<feature type="coiled-coil region" evidence="17">
    <location>
        <begin position="1084"/>
        <end position="1144"/>
    </location>
</feature>
<comment type="subcellular location">
    <subcellularLocation>
        <location evidence="4">Cytoplasm</location>
        <location evidence="4">Cytosol</location>
    </subcellularLocation>
    <subcellularLocation>
        <location evidence="3">Lysosome</location>
    </subcellularLocation>
    <subcellularLocation>
        <location evidence="1">Nucleus</location>
    </subcellularLocation>
    <subcellularLocation>
        <location evidence="2">Preautophagosomal structure</location>
    </subcellularLocation>
</comment>
<dbReference type="CDD" id="cd17060">
    <property type="entry name" value="Ubl_RB1CC1"/>
    <property type="match status" value="1"/>
</dbReference>
<feature type="domain" description="Autophagy protein ATG17-like" evidence="19">
    <location>
        <begin position="126"/>
        <end position="475"/>
    </location>
</feature>
<feature type="coiled-coil region" evidence="17">
    <location>
        <begin position="1331"/>
        <end position="1358"/>
    </location>
</feature>
<evidence type="ECO:0000256" key="11">
    <source>
        <dbReference type="ARBA" id="ARBA00023228"/>
    </source>
</evidence>
<keyword evidence="13" id="KW-0131">Cell cycle</keyword>
<evidence type="ECO:0000256" key="9">
    <source>
        <dbReference type="ARBA" id="ARBA00023054"/>
    </source>
</evidence>
<dbReference type="GO" id="GO:0061709">
    <property type="term" value="P:reticulophagy"/>
    <property type="evidence" value="ECO:0007669"/>
    <property type="project" value="TreeGrafter"/>
</dbReference>
<dbReference type="InterPro" id="IPR045326">
    <property type="entry name" value="ATG17-like_dom"/>
</dbReference>
<feature type="compositionally biased region" description="Basic and acidic residues" evidence="18">
    <location>
        <begin position="708"/>
        <end position="720"/>
    </location>
</feature>
<evidence type="ECO:0000256" key="10">
    <source>
        <dbReference type="ARBA" id="ARBA00023163"/>
    </source>
</evidence>
<keyword evidence="8" id="KW-0805">Transcription regulation</keyword>
<dbReference type="GO" id="GO:0034727">
    <property type="term" value="P:piecemeal microautophagy of the nucleus"/>
    <property type="evidence" value="ECO:0007669"/>
    <property type="project" value="TreeGrafter"/>
</dbReference>
<dbReference type="PANTHER" id="PTHR13222">
    <property type="entry name" value="RB1-INDUCIBLE COILED-COIL"/>
    <property type="match status" value="1"/>
</dbReference>
<dbReference type="EMBL" id="JAODUP010000025">
    <property type="protein sequence ID" value="KAK2167682.1"/>
    <property type="molecule type" value="Genomic_DNA"/>
</dbReference>
<evidence type="ECO:0000256" key="15">
    <source>
        <dbReference type="ARBA" id="ARBA00069790"/>
    </source>
</evidence>
<evidence type="ECO:0000256" key="2">
    <source>
        <dbReference type="ARBA" id="ARBA00004329"/>
    </source>
</evidence>
<dbReference type="GO" id="GO:0034517">
    <property type="term" value="P:ribophagy"/>
    <property type="evidence" value="ECO:0007669"/>
    <property type="project" value="TreeGrafter"/>
</dbReference>
<feature type="coiled-coil region" evidence="17">
    <location>
        <begin position="759"/>
        <end position="832"/>
    </location>
</feature>
<dbReference type="Proteomes" id="UP001208570">
    <property type="component" value="Unassembled WGS sequence"/>
</dbReference>
<keyword evidence="6" id="KW-0597">Phosphoprotein</keyword>
<dbReference type="InterPro" id="IPR029071">
    <property type="entry name" value="Ubiquitin-like_domsf"/>
</dbReference>
<evidence type="ECO:0000256" key="3">
    <source>
        <dbReference type="ARBA" id="ARBA00004371"/>
    </source>
</evidence>
<evidence type="ECO:0000256" key="17">
    <source>
        <dbReference type="SAM" id="Coils"/>
    </source>
</evidence>
<comment type="function">
    <text evidence="14">Involved in autophagy. Regulates early events but also late events of autophagosome formation through direct interaction with Atg16L1. Required for the formation of the autophagosome-like double-membrane structure that surrounds the Salmonella-containing vacuole (SCV) during S.typhimurium infection and subsequent xenophagy. Involved in repair of DNA damage caused by ionizing radiation, which subsequently improves cell survival by decreasing apoptosis. Inhibits PTK2/FAK1 and PTK2B/PYK2 kinase activity, affecting their downstream signaling pathways. Plays a role as a modulator of TGF-beta-signaling by restricting substrate specificity of RNF111. Functions as a DNA-binding transcription factor. Is a potent regulator of the RB1 pathway through induction of RB1 expression. Plays a crucial role in muscular differentiation. Plays an indispensable role in fetal hematopoiesis and in the regulation of neuronal homeostasis.</text>
</comment>
<dbReference type="GO" id="GO:0019901">
    <property type="term" value="F:protein kinase binding"/>
    <property type="evidence" value="ECO:0007669"/>
    <property type="project" value="UniProtKB-ARBA"/>
</dbReference>
<protein>
    <recommendedName>
        <fullName evidence="15">RB1-inducible coiled-coil protein 1</fullName>
    </recommendedName>
    <alternativeName>
        <fullName evidence="16">FAK family kinase-interacting protein of 200 kDa</fullName>
    </alternativeName>
</protein>
<accession>A0AAD9KAE0</accession>
<dbReference type="GO" id="GO:0005634">
    <property type="term" value="C:nucleus"/>
    <property type="evidence" value="ECO:0007669"/>
    <property type="project" value="UniProtKB-SubCell"/>
</dbReference>
<sequence length="1423" mass="162046">MLYVFFVDTGTMLTFDMNLAMESVSKLKEVIAEKCQIPEDKQVLLISGGQNLSPSSRVCSYSAGTDTNPIFLFNKNTIESAVPPSSSDIHGLEAELNEQVEGSMNIQPSYDAVVTRTQLALQFHDIAKERLKLCECLVHDQHLQHQGWAAVIANLEDITSVFKIKWHNVKERIDQHLKNREKNISILTSFPDTVQLLSRIPLLECLLPSFPVSMMQSSSDTQSLTDTASGPPPSPGAPRTLLDWISAQESKSTLDQMAQQCLEGLHQFDEKVSESLEVEVEGILEAINNPSMKEVKGLEDRLFGLEQLMYGAHKLVQEQGDMAQGFVQNQNRARNLQDPSVLPDLCNSHKRQLVVMLRNDQNLYDIHRRCLRAKEELSENLHTRLRWVMYVEKSICDVHGKLVIYNQRLKKLQHCLKLVLQMHNTPDIYCSAVQEVVRRRAFANSFMKWSSELCKDTKQIHDQELEKRQMFSAVFKNHFLQALFPGFDDKPSAFATKTPERFDENLPPVKHEDIEFLKNEVPELADKLSSHDDSVAPLVFPHVSFSDGQTSSSRACCSQTVQAELDTSDLPGKLSTKSVMTPGLSDHVEAEREDVEECDSEETIVVDKESTISQAGPVAQLEEVTHDKRKPASDTCLPQVGFSSEPDGLHLMVSSDQSGMAASLRKGLLYEGGIDSGDATVSLKLAAQSSSLAVGPLKASRVGMIKDEASGKVEKRDIKSTPDTSPDPDEAASEGFTTADFYIDESMPSSLTESVGRKLAELQQVIQDKTSQLEHKERELEEQRRSLDQLQPRLLRAQENFQLLHSVIQKGALQLRCDILNMEKQVQREKDDYQTFMDSVTKNLVDTIARFEAEQTSQRNLQLETLVTEHSTKVQKLEESLELEVEKLKDAQSEIDIYDRKLKEKLDELDCLKQDFEKQLGELNGKHEEEINTTKNQMLLEHEVEMEKVRSDLDVEVAKKDQELHDMITLLDVKDKEIEHQKLGKIHEEEVLCEKFQKEKQEIQTILQLEYNEKLKKSEEILEEKFRKSLEEETEKLKKDFEDKLQSETENINKNSEAEKDKVLCEMRAELEKCHTESTGNLQAEMMAEKEAELQQLRKEMEEEFERRMLATKEVFDADRQKLTEEKSNEIMQLEKRLEEIKLSPKEVEPRSDAVQLSEEDSEHEKLKVMECSLEELKLKHEAEMKTLKEDLEKERLLYTQQMKTSVAAEKQVVFNEALSKLVADHQKELQSRDEKIAEIQTELDKLLNNKERTTESEECQTTTNDNGERSIQQHLEAELATAQQKILQLESQMATVETSAVGSSQLQTLGQSAMNQSVMSLRETDVEGKIQTLQATLRSKEDEVSKLQSKIRALLLRLVGEELPVRPASSMHLFTFADKLRSRPLLAHEGAPPWSSGSVLDYRSLPPVFESRRGHIRRLFHL</sequence>
<keyword evidence="21" id="KW-1185">Reference proteome</keyword>
<organism evidence="20 21">
    <name type="scientific">Paralvinella palmiformis</name>
    <dbReference type="NCBI Taxonomy" id="53620"/>
    <lineage>
        <taxon>Eukaryota</taxon>
        <taxon>Metazoa</taxon>
        <taxon>Spiralia</taxon>
        <taxon>Lophotrochozoa</taxon>
        <taxon>Annelida</taxon>
        <taxon>Polychaeta</taxon>
        <taxon>Sedentaria</taxon>
        <taxon>Canalipalpata</taxon>
        <taxon>Terebellida</taxon>
        <taxon>Terebelliformia</taxon>
        <taxon>Alvinellidae</taxon>
        <taxon>Paralvinella</taxon>
    </lineage>
</organism>
<evidence type="ECO:0000256" key="4">
    <source>
        <dbReference type="ARBA" id="ARBA00004514"/>
    </source>
</evidence>
<evidence type="ECO:0000256" key="13">
    <source>
        <dbReference type="ARBA" id="ARBA00023306"/>
    </source>
</evidence>
<dbReference type="Gene3D" id="3.10.20.90">
    <property type="entry name" value="Phosphatidylinositol 3-kinase Catalytic Subunit, Chain A, domain 1"/>
    <property type="match status" value="1"/>
</dbReference>
<dbReference type="InterPro" id="IPR040040">
    <property type="entry name" value="ATG11"/>
</dbReference>
<keyword evidence="9 17" id="KW-0175">Coiled coil</keyword>
<dbReference type="Pfam" id="PF04108">
    <property type="entry name" value="ATG17_like"/>
    <property type="match status" value="1"/>
</dbReference>
<keyword evidence="12" id="KW-0539">Nucleus</keyword>
<evidence type="ECO:0000256" key="12">
    <source>
        <dbReference type="ARBA" id="ARBA00023242"/>
    </source>
</evidence>
<evidence type="ECO:0000256" key="5">
    <source>
        <dbReference type="ARBA" id="ARBA00022490"/>
    </source>
</evidence>
<dbReference type="GO" id="GO:0000045">
    <property type="term" value="P:autophagosome assembly"/>
    <property type="evidence" value="ECO:0007669"/>
    <property type="project" value="InterPro"/>
</dbReference>
<reference evidence="20" key="1">
    <citation type="journal article" date="2023" name="Mol. Biol. Evol.">
        <title>Third-Generation Sequencing Reveals the Adaptive Role of the Epigenome in Three Deep-Sea Polychaetes.</title>
        <authorList>
            <person name="Perez M."/>
            <person name="Aroh O."/>
            <person name="Sun Y."/>
            <person name="Lan Y."/>
            <person name="Juniper S.K."/>
            <person name="Young C.R."/>
            <person name="Angers B."/>
            <person name="Qian P.Y."/>
        </authorList>
    </citation>
    <scope>NUCLEOTIDE SEQUENCE</scope>
    <source>
        <strain evidence="20">P08H-3</strain>
    </source>
</reference>
<feature type="coiled-coil region" evidence="17">
    <location>
        <begin position="874"/>
        <end position="926"/>
    </location>
</feature>
<feature type="region of interest" description="Disordered" evidence="18">
    <location>
        <begin position="217"/>
        <end position="240"/>
    </location>
</feature>
<gene>
    <name evidence="20" type="ORF">LSH36_25g03063</name>
</gene>
<proteinExistence type="predicted"/>
<keyword evidence="11" id="KW-0458">Lysosome</keyword>
<dbReference type="GO" id="GO:0000422">
    <property type="term" value="P:autophagy of mitochondrion"/>
    <property type="evidence" value="ECO:0007669"/>
    <property type="project" value="TreeGrafter"/>
</dbReference>